<proteinExistence type="predicted"/>
<feature type="compositionally biased region" description="Polar residues" evidence="1">
    <location>
        <begin position="244"/>
        <end position="261"/>
    </location>
</feature>
<dbReference type="OrthoDB" id="4157208at2759"/>
<dbReference type="Proteomes" id="UP001150941">
    <property type="component" value="Unassembled WGS sequence"/>
</dbReference>
<evidence type="ECO:0000313" key="2">
    <source>
        <dbReference type="EMBL" id="KAJ5220155.1"/>
    </source>
</evidence>
<accession>A0A9W9NHP0</accession>
<feature type="region of interest" description="Disordered" evidence="1">
    <location>
        <begin position="294"/>
        <end position="314"/>
    </location>
</feature>
<comment type="caution">
    <text evidence="2">The sequence shown here is derived from an EMBL/GenBank/DDBJ whole genome shotgun (WGS) entry which is preliminary data.</text>
</comment>
<reference evidence="2" key="2">
    <citation type="journal article" date="2023" name="IMA Fungus">
        <title>Comparative genomic study of the Penicillium genus elucidates a diverse pangenome and 15 lateral gene transfer events.</title>
        <authorList>
            <person name="Petersen C."/>
            <person name="Sorensen T."/>
            <person name="Nielsen M.R."/>
            <person name="Sondergaard T.E."/>
            <person name="Sorensen J.L."/>
            <person name="Fitzpatrick D.A."/>
            <person name="Frisvad J.C."/>
            <person name="Nielsen K.L."/>
        </authorList>
    </citation>
    <scope>NUCLEOTIDE SEQUENCE</scope>
    <source>
        <strain evidence="2">IBT 19713</strain>
    </source>
</reference>
<keyword evidence="3" id="KW-1185">Reference proteome</keyword>
<dbReference type="RefSeq" id="XP_058326985.1">
    <property type="nucleotide sequence ID" value="XM_058478655.1"/>
</dbReference>
<evidence type="ECO:0000313" key="3">
    <source>
        <dbReference type="Proteomes" id="UP001150941"/>
    </source>
</evidence>
<protein>
    <submittedName>
        <fullName evidence="2">Uncharacterized protein</fullName>
    </submittedName>
</protein>
<gene>
    <name evidence="2" type="ORF">N7468_009359</name>
</gene>
<name>A0A9W9NHP0_9EURO</name>
<sequence length="314" mass="34008">MPRLLPYFRNLPRLLFGDLWRYGFVTARVNPWINLLDRTVKSPFGEQFLFRALLRFFSSSSIFFAQSPPKVIITPFLFPLIVDPRGAVRPVILSSFTVVASRPLQDHPRIYPPRFEKVLPPPVPAPGKSNPFATVLALLPSFALFLRNSQVVFLMDSTRTPHPAKSPAQPFAPISNLTPSNLPSAVAQPHPFALSSNSDAQPLTAPIQSASIDFAHSAMSQAQPLAQALNTSAPAGIPAVRPVTTESAPQSDAIPSTQQPSDIYPHQVHGLGGANCDGAVPAGLQFGRGGCKEGTNGRRYARSRERHPLIGTTA</sequence>
<dbReference type="GeneID" id="83205958"/>
<reference evidence="2" key="1">
    <citation type="submission" date="2022-11" db="EMBL/GenBank/DDBJ databases">
        <authorList>
            <person name="Petersen C."/>
        </authorList>
    </citation>
    <scope>NUCLEOTIDE SEQUENCE</scope>
    <source>
        <strain evidence="2">IBT 19713</strain>
    </source>
</reference>
<organism evidence="2 3">
    <name type="scientific">Penicillium chermesinum</name>
    <dbReference type="NCBI Taxonomy" id="63820"/>
    <lineage>
        <taxon>Eukaryota</taxon>
        <taxon>Fungi</taxon>
        <taxon>Dikarya</taxon>
        <taxon>Ascomycota</taxon>
        <taxon>Pezizomycotina</taxon>
        <taxon>Eurotiomycetes</taxon>
        <taxon>Eurotiomycetidae</taxon>
        <taxon>Eurotiales</taxon>
        <taxon>Aspergillaceae</taxon>
        <taxon>Penicillium</taxon>
    </lineage>
</organism>
<evidence type="ECO:0000256" key="1">
    <source>
        <dbReference type="SAM" id="MobiDB-lite"/>
    </source>
</evidence>
<dbReference type="EMBL" id="JAPQKS010000007">
    <property type="protein sequence ID" value="KAJ5220155.1"/>
    <property type="molecule type" value="Genomic_DNA"/>
</dbReference>
<dbReference type="AlphaFoldDB" id="A0A9W9NHP0"/>
<feature type="region of interest" description="Disordered" evidence="1">
    <location>
        <begin position="243"/>
        <end position="263"/>
    </location>
</feature>